<gene>
    <name evidence="2" type="ORF">PECAL_5P25730</name>
</gene>
<reference evidence="2" key="1">
    <citation type="submission" date="2021-11" db="EMBL/GenBank/DDBJ databases">
        <authorList>
            <consortium name="Genoscope - CEA"/>
            <person name="William W."/>
        </authorList>
    </citation>
    <scope>NUCLEOTIDE SEQUENCE</scope>
</reference>
<protein>
    <submittedName>
        <fullName evidence="2">Uncharacterized protein</fullName>
    </submittedName>
</protein>
<feature type="region of interest" description="Disordered" evidence="1">
    <location>
        <begin position="1"/>
        <end position="110"/>
    </location>
</feature>
<dbReference type="AlphaFoldDB" id="A0A8J2SZE0"/>
<dbReference type="Proteomes" id="UP000789595">
    <property type="component" value="Unassembled WGS sequence"/>
</dbReference>
<keyword evidence="3" id="KW-1185">Reference proteome</keyword>
<name>A0A8J2SZE0_9STRA</name>
<evidence type="ECO:0000256" key="1">
    <source>
        <dbReference type="SAM" id="MobiDB-lite"/>
    </source>
</evidence>
<accession>A0A8J2SZE0</accession>
<feature type="compositionally biased region" description="Basic residues" evidence="1">
    <location>
        <begin position="27"/>
        <end position="47"/>
    </location>
</feature>
<evidence type="ECO:0000313" key="3">
    <source>
        <dbReference type="Proteomes" id="UP000789595"/>
    </source>
</evidence>
<sequence length="110" mass="13206">MRQRRFQKTNNELKRSQWGQVMDTARYRARRRGNNKIAPTRRRRRSRTVWDHGDSGTQRMSSIGGDSAELRRNAGQRTRETETAKRHQTRRWRDSRDVGDHSGSRKQRTR</sequence>
<organism evidence="2 3">
    <name type="scientific">Pelagomonas calceolata</name>
    <dbReference type="NCBI Taxonomy" id="35677"/>
    <lineage>
        <taxon>Eukaryota</taxon>
        <taxon>Sar</taxon>
        <taxon>Stramenopiles</taxon>
        <taxon>Ochrophyta</taxon>
        <taxon>Pelagophyceae</taxon>
        <taxon>Pelagomonadales</taxon>
        <taxon>Pelagomonadaceae</taxon>
        <taxon>Pelagomonas</taxon>
    </lineage>
</organism>
<evidence type="ECO:0000313" key="2">
    <source>
        <dbReference type="EMBL" id="CAH0378054.1"/>
    </source>
</evidence>
<feature type="compositionally biased region" description="Basic and acidic residues" evidence="1">
    <location>
        <begin position="68"/>
        <end position="103"/>
    </location>
</feature>
<proteinExistence type="predicted"/>
<comment type="caution">
    <text evidence="2">The sequence shown here is derived from an EMBL/GenBank/DDBJ whole genome shotgun (WGS) entry which is preliminary data.</text>
</comment>
<dbReference type="EMBL" id="CAKKNE010000005">
    <property type="protein sequence ID" value="CAH0378054.1"/>
    <property type="molecule type" value="Genomic_DNA"/>
</dbReference>